<dbReference type="VEuPathDB" id="CryptoDB:Cvel_5773"/>
<protein>
    <submittedName>
        <fullName evidence="2">Uncharacterized protein</fullName>
    </submittedName>
</protein>
<dbReference type="EMBL" id="CDMZ01001931">
    <property type="protein sequence ID" value="CEM39445.1"/>
    <property type="molecule type" value="Genomic_DNA"/>
</dbReference>
<sequence length="199" mass="20703">MPIMAPIFPAVPGPLPSTLGMPGLATGMWGGMPAAYPFPPMPFLGVAQGMLPGQSLVGSPSGVQQSSGLNASIGAGGQPVSSSAVPVQEHASANSESGGAARSSDEGGGARQQDRSGVISMETVRNAFRDPDIFLRTDRRGFELTSDIKGDFGNEETGMVAGKGTWNVSRKRSKLFFLDKSVPADLIQEQLLEALKVPF</sequence>
<evidence type="ECO:0000256" key="1">
    <source>
        <dbReference type="SAM" id="MobiDB-lite"/>
    </source>
</evidence>
<evidence type="ECO:0000313" key="2">
    <source>
        <dbReference type="EMBL" id="CEM39445.1"/>
    </source>
</evidence>
<dbReference type="AlphaFoldDB" id="A0A0G4H6F3"/>
<name>A0A0G4H6F3_9ALVE</name>
<organism evidence="2">
    <name type="scientific">Chromera velia CCMP2878</name>
    <dbReference type="NCBI Taxonomy" id="1169474"/>
    <lineage>
        <taxon>Eukaryota</taxon>
        <taxon>Sar</taxon>
        <taxon>Alveolata</taxon>
        <taxon>Colpodellida</taxon>
        <taxon>Chromeraceae</taxon>
        <taxon>Chromera</taxon>
    </lineage>
</organism>
<gene>
    <name evidence="2" type="ORF">Cvel_5773</name>
</gene>
<accession>A0A0G4H6F3</accession>
<feature type="compositionally biased region" description="Polar residues" evidence="1">
    <location>
        <begin position="79"/>
        <end position="97"/>
    </location>
</feature>
<proteinExistence type="predicted"/>
<feature type="region of interest" description="Disordered" evidence="1">
    <location>
        <begin position="57"/>
        <end position="121"/>
    </location>
</feature>
<reference evidence="2" key="1">
    <citation type="submission" date="2014-11" db="EMBL/GenBank/DDBJ databases">
        <authorList>
            <person name="Otto D Thomas"/>
            <person name="Naeem Raeece"/>
        </authorList>
    </citation>
    <scope>NUCLEOTIDE SEQUENCE</scope>
</reference>
<feature type="compositionally biased region" description="Low complexity" evidence="1">
    <location>
        <begin position="57"/>
        <end position="69"/>
    </location>
</feature>